<dbReference type="Gene3D" id="3.20.20.150">
    <property type="entry name" value="Divalent-metal-dependent TIM barrel enzymes"/>
    <property type="match status" value="1"/>
</dbReference>
<keyword evidence="6" id="KW-0234">DNA repair</keyword>
<accession>A0ABY9JSF4</accession>
<dbReference type="EMBL" id="CP129013">
    <property type="protein sequence ID" value="WLR41744.1"/>
    <property type="molecule type" value="Genomic_DNA"/>
</dbReference>
<keyword evidence="5" id="KW-0378">Hydrolase</keyword>
<name>A0ABY9JSF4_9BACI</name>
<dbReference type="Pfam" id="PF03851">
    <property type="entry name" value="UvdE"/>
    <property type="match status" value="1"/>
</dbReference>
<reference evidence="7 8" key="1">
    <citation type="submission" date="2023-06" db="EMBL/GenBank/DDBJ databases">
        <title>Five Gram-positive bacteria isolated from mangrove sediments in Shenzhen, Guangdong, China.</title>
        <authorList>
            <person name="Yu S."/>
            <person name="Zheng W."/>
            <person name="Huang Y."/>
        </authorList>
    </citation>
    <scope>NUCLEOTIDE SEQUENCE [LARGE SCALE GENOMIC DNA]</scope>
    <source>
        <strain evidence="7 8">SaN35-3</strain>
    </source>
</reference>
<keyword evidence="2 7" id="KW-0255">Endonuclease</keyword>
<evidence type="ECO:0000256" key="3">
    <source>
        <dbReference type="ARBA" id="ARBA00022763"/>
    </source>
</evidence>
<dbReference type="InterPro" id="IPR004601">
    <property type="entry name" value="UvdE"/>
</dbReference>
<keyword evidence="8" id="KW-1185">Reference proteome</keyword>
<keyword evidence="1" id="KW-0540">Nuclease</keyword>
<sequence>MKLGYACINTTLPTKFRTCRLKTIQTEGFQKIKELALHNLQQVVSALNWNVEHGILFYRLSSDLIPFASHPITNEWKWYEDDDLLEVTEEIRAIRKKHGLRLSCHPGQYTILNSKREEVVANATLDLQYHSHLMDLVDGEDIILHVGGAYGDKESSKKRLVHAYEKLEEKIKKRLRFENDHHTFHAKDLVDIYEMSGASICFDIHHHNCNPAPENITTLLPIIFSSWTNTPKVHISSGQKSKTDPSHHNYILEKDFIEFMNLLGDQPIDMMFEAKKKEQSVLRVMDWSKQHRPSIYEKIEKG</sequence>
<dbReference type="GO" id="GO:0004519">
    <property type="term" value="F:endonuclease activity"/>
    <property type="evidence" value="ECO:0007669"/>
    <property type="project" value="UniProtKB-KW"/>
</dbReference>
<dbReference type="Proteomes" id="UP001197974">
    <property type="component" value="Chromosome"/>
</dbReference>
<organism evidence="7 8">
    <name type="scientific">Bacillus carboniphilus</name>
    <dbReference type="NCBI Taxonomy" id="86663"/>
    <lineage>
        <taxon>Bacteria</taxon>
        <taxon>Bacillati</taxon>
        <taxon>Bacillota</taxon>
        <taxon>Bacilli</taxon>
        <taxon>Bacillales</taxon>
        <taxon>Bacillaceae</taxon>
        <taxon>Bacillus</taxon>
    </lineage>
</organism>
<dbReference type="NCBIfam" id="TIGR00629">
    <property type="entry name" value="uvde"/>
    <property type="match status" value="1"/>
</dbReference>
<evidence type="ECO:0000256" key="4">
    <source>
        <dbReference type="ARBA" id="ARBA00022769"/>
    </source>
</evidence>
<dbReference type="PANTHER" id="PTHR31290">
    <property type="entry name" value="UV-DAMAGE ENDONUCLEASE"/>
    <property type="match status" value="1"/>
</dbReference>
<evidence type="ECO:0000256" key="1">
    <source>
        <dbReference type="ARBA" id="ARBA00022722"/>
    </source>
</evidence>
<evidence type="ECO:0000256" key="2">
    <source>
        <dbReference type="ARBA" id="ARBA00022759"/>
    </source>
</evidence>
<keyword evidence="4" id="KW-0228">DNA excision</keyword>
<protein>
    <submittedName>
        <fullName evidence="7">UV DNA damage repair endonuclease UvsE</fullName>
    </submittedName>
</protein>
<evidence type="ECO:0000313" key="7">
    <source>
        <dbReference type="EMBL" id="WLR41744.1"/>
    </source>
</evidence>
<dbReference type="SUPFAM" id="SSF51658">
    <property type="entry name" value="Xylose isomerase-like"/>
    <property type="match status" value="1"/>
</dbReference>
<gene>
    <name evidence="7" type="primary">uvsE</name>
    <name evidence="7" type="ORF">LC087_12830</name>
</gene>
<keyword evidence="3" id="KW-0227">DNA damage</keyword>
<evidence type="ECO:0000256" key="6">
    <source>
        <dbReference type="ARBA" id="ARBA00023204"/>
    </source>
</evidence>
<dbReference type="RefSeq" id="WP_226541207.1">
    <property type="nucleotide sequence ID" value="NZ_CP129013.1"/>
</dbReference>
<evidence type="ECO:0000313" key="8">
    <source>
        <dbReference type="Proteomes" id="UP001197974"/>
    </source>
</evidence>
<dbReference type="InterPro" id="IPR036237">
    <property type="entry name" value="Xyl_isomerase-like_sf"/>
</dbReference>
<dbReference type="PANTHER" id="PTHR31290:SF5">
    <property type="entry name" value="UV-DAMAGE ENDONUCLEASE"/>
    <property type="match status" value="1"/>
</dbReference>
<proteinExistence type="predicted"/>
<evidence type="ECO:0000256" key="5">
    <source>
        <dbReference type="ARBA" id="ARBA00022801"/>
    </source>
</evidence>